<dbReference type="Proteomes" id="UP001560045">
    <property type="component" value="Unassembled WGS sequence"/>
</dbReference>
<evidence type="ECO:0000256" key="1">
    <source>
        <dbReference type="SAM" id="MobiDB-lite"/>
    </source>
</evidence>
<protein>
    <submittedName>
        <fullName evidence="2">Uncharacterized protein</fullName>
    </submittedName>
</protein>
<comment type="caution">
    <text evidence="2">The sequence shown here is derived from an EMBL/GenBank/DDBJ whole genome shotgun (WGS) entry which is preliminary data.</text>
</comment>
<proteinExistence type="predicted"/>
<evidence type="ECO:0000313" key="3">
    <source>
        <dbReference type="Proteomes" id="UP001560045"/>
    </source>
</evidence>
<feature type="region of interest" description="Disordered" evidence="1">
    <location>
        <begin position="32"/>
        <end position="87"/>
    </location>
</feature>
<accession>A0ABV3X958</accession>
<organism evidence="2 3">
    <name type="scientific">Geodermatophilus maliterrae</name>
    <dbReference type="NCBI Taxonomy" id="3162531"/>
    <lineage>
        <taxon>Bacteria</taxon>
        <taxon>Bacillati</taxon>
        <taxon>Actinomycetota</taxon>
        <taxon>Actinomycetes</taxon>
        <taxon>Geodermatophilales</taxon>
        <taxon>Geodermatophilaceae</taxon>
        <taxon>Geodermatophilus</taxon>
    </lineage>
</organism>
<dbReference type="RefSeq" id="WP_369202377.1">
    <property type="nucleotide sequence ID" value="NZ_JBFNXQ010000002.1"/>
</dbReference>
<evidence type="ECO:0000313" key="2">
    <source>
        <dbReference type="EMBL" id="MEX5716971.1"/>
    </source>
</evidence>
<feature type="compositionally biased region" description="Low complexity" evidence="1">
    <location>
        <begin position="39"/>
        <end position="67"/>
    </location>
</feature>
<dbReference type="EMBL" id="JBFNXQ010000002">
    <property type="protein sequence ID" value="MEX5716971.1"/>
    <property type="molecule type" value="Genomic_DNA"/>
</dbReference>
<sequence>MATSKRLVAAPVVAFGLAFAVVLALGQFLSSPMGGQPRPASGTPQSSSGPTSPAGPTSPGGSASPTGDEPSRTSAGTDTPATAASRSYDLTSLLVVGPAGEDDEDLAELHPRVWHDGEDQVHLCVQVLEGFEVRGDDWESAVGPIHCRTATRGQSLELVLVPS</sequence>
<gene>
    <name evidence="2" type="ORF">ABQ292_01150</name>
</gene>
<keyword evidence="3" id="KW-1185">Reference proteome</keyword>
<name>A0ABV3X958_9ACTN</name>
<reference evidence="2 3" key="1">
    <citation type="submission" date="2024-06" db="EMBL/GenBank/DDBJ databases">
        <title>Draft genome sequence of Geodermatophilus badlandi, a novel member of the Geodermatophilaceae isolated from badland sedimentary rocks in the Red desert, Wyoming, USA.</title>
        <authorList>
            <person name="Ben Tekaya S."/>
            <person name="Nouioui I."/>
            <person name="Flores G.M."/>
            <person name="Shaal M.N."/>
            <person name="Bredoire F."/>
            <person name="Basile F."/>
            <person name="Van Diepen L."/>
            <person name="Ward N.L."/>
        </authorList>
    </citation>
    <scope>NUCLEOTIDE SEQUENCE [LARGE SCALE GENOMIC DNA]</scope>
    <source>
        <strain evidence="2 3">WL48A</strain>
    </source>
</reference>
<feature type="compositionally biased region" description="Polar residues" evidence="1">
    <location>
        <begin position="72"/>
        <end position="87"/>
    </location>
</feature>